<dbReference type="STRING" id="118200.A0A093IEA6"/>
<dbReference type="GO" id="GO:0004252">
    <property type="term" value="F:serine-type endopeptidase activity"/>
    <property type="evidence" value="ECO:0007669"/>
    <property type="project" value="InterPro"/>
</dbReference>
<dbReference type="GO" id="GO:0030141">
    <property type="term" value="C:secretory granule"/>
    <property type="evidence" value="ECO:0007669"/>
    <property type="project" value="TreeGrafter"/>
</dbReference>
<name>A0A093IEA6_DRYPU</name>
<protein>
    <submittedName>
        <fullName evidence="3">Snake venom serine protease BPA</fullName>
    </submittedName>
</protein>
<dbReference type="Gene3D" id="2.40.10.10">
    <property type="entry name" value="Trypsin-like serine proteases"/>
    <property type="match status" value="1"/>
</dbReference>
<keyword evidence="3" id="KW-0645">Protease</keyword>
<sequence length="50" mass="5390">QGDSGGPLLCQEVLQGIVSWGDHPCGQPGRPGVYSEVYSYLPWIQETIGD</sequence>
<gene>
    <name evidence="3" type="ORF">N307_02813</name>
</gene>
<dbReference type="PANTHER" id="PTHR24271:SF47">
    <property type="entry name" value="KALLIKREIN-1"/>
    <property type="match status" value="1"/>
</dbReference>
<dbReference type="PROSITE" id="PS50240">
    <property type="entry name" value="TRYPSIN_DOM"/>
    <property type="match status" value="1"/>
</dbReference>
<dbReference type="EMBL" id="KL215528">
    <property type="protein sequence ID" value="KFV65086.1"/>
    <property type="molecule type" value="Genomic_DNA"/>
</dbReference>
<dbReference type="Proteomes" id="UP000053875">
    <property type="component" value="Unassembled WGS sequence"/>
</dbReference>
<evidence type="ECO:0000259" key="2">
    <source>
        <dbReference type="PROSITE" id="PS50240"/>
    </source>
</evidence>
<dbReference type="InterPro" id="IPR009003">
    <property type="entry name" value="Peptidase_S1_PA"/>
</dbReference>
<evidence type="ECO:0000313" key="3">
    <source>
        <dbReference type="EMBL" id="KFV65086.1"/>
    </source>
</evidence>
<dbReference type="Pfam" id="PF00089">
    <property type="entry name" value="Trypsin"/>
    <property type="match status" value="1"/>
</dbReference>
<keyword evidence="3" id="KW-0378">Hydrolase</keyword>
<dbReference type="GO" id="GO:0006508">
    <property type="term" value="P:proteolysis"/>
    <property type="evidence" value="ECO:0007669"/>
    <property type="project" value="UniProtKB-KW"/>
</dbReference>
<evidence type="ECO:0000313" key="4">
    <source>
        <dbReference type="Proteomes" id="UP000053875"/>
    </source>
</evidence>
<feature type="domain" description="Peptidase S1" evidence="2">
    <location>
        <begin position="1"/>
        <end position="49"/>
    </location>
</feature>
<keyword evidence="4" id="KW-1185">Reference proteome</keyword>
<evidence type="ECO:0000256" key="1">
    <source>
        <dbReference type="ARBA" id="ARBA00023157"/>
    </source>
</evidence>
<dbReference type="AlphaFoldDB" id="A0A093IEA6"/>
<dbReference type="InterPro" id="IPR001254">
    <property type="entry name" value="Trypsin_dom"/>
</dbReference>
<proteinExistence type="predicted"/>
<reference evidence="3 4" key="1">
    <citation type="submission" date="2014-04" db="EMBL/GenBank/DDBJ databases">
        <title>Genome evolution of avian class.</title>
        <authorList>
            <person name="Zhang G."/>
            <person name="Li C."/>
        </authorList>
    </citation>
    <scope>NUCLEOTIDE SEQUENCE [LARGE SCALE GENOMIC DNA]</scope>
    <source>
        <strain evidence="3">BGI_N307</strain>
    </source>
</reference>
<feature type="non-terminal residue" evidence="3">
    <location>
        <position position="50"/>
    </location>
</feature>
<keyword evidence="1" id="KW-1015">Disulfide bond</keyword>
<dbReference type="SUPFAM" id="SSF50494">
    <property type="entry name" value="Trypsin-like serine proteases"/>
    <property type="match status" value="1"/>
</dbReference>
<dbReference type="InterPro" id="IPR043504">
    <property type="entry name" value="Peptidase_S1_PA_chymotrypsin"/>
</dbReference>
<feature type="non-terminal residue" evidence="3">
    <location>
        <position position="1"/>
    </location>
</feature>
<accession>A0A093IEA6</accession>
<dbReference type="PANTHER" id="PTHR24271">
    <property type="entry name" value="KALLIKREIN-RELATED"/>
    <property type="match status" value="1"/>
</dbReference>
<organism evidence="3 4">
    <name type="scientific">Dryobates pubescens</name>
    <name type="common">Downy woodpecker</name>
    <name type="synonym">Picoides pubescens</name>
    <dbReference type="NCBI Taxonomy" id="118200"/>
    <lineage>
        <taxon>Eukaryota</taxon>
        <taxon>Metazoa</taxon>
        <taxon>Chordata</taxon>
        <taxon>Craniata</taxon>
        <taxon>Vertebrata</taxon>
        <taxon>Euteleostomi</taxon>
        <taxon>Archelosauria</taxon>
        <taxon>Archosauria</taxon>
        <taxon>Dinosauria</taxon>
        <taxon>Saurischia</taxon>
        <taxon>Theropoda</taxon>
        <taxon>Coelurosauria</taxon>
        <taxon>Aves</taxon>
        <taxon>Neognathae</taxon>
        <taxon>Neoaves</taxon>
        <taxon>Telluraves</taxon>
        <taxon>Coraciimorphae</taxon>
        <taxon>Piciformes</taxon>
        <taxon>Picidae</taxon>
        <taxon>Dryobates</taxon>
    </lineage>
</organism>